<dbReference type="InterPro" id="IPR051261">
    <property type="entry name" value="NLR"/>
</dbReference>
<evidence type="ECO:0000313" key="10">
    <source>
        <dbReference type="Ensembl" id="ENSELUP00000082203.1"/>
    </source>
</evidence>
<dbReference type="GO" id="GO:0005737">
    <property type="term" value="C:cytoplasm"/>
    <property type="evidence" value="ECO:0007669"/>
    <property type="project" value="UniProtKB-SubCell"/>
</dbReference>
<dbReference type="InterPro" id="IPR029495">
    <property type="entry name" value="NACHT-assoc"/>
</dbReference>
<gene>
    <name evidence="10" type="primary">PLCB4</name>
</gene>
<keyword evidence="2" id="KW-0963">Cytoplasm</keyword>
<reference evidence="10" key="2">
    <citation type="submission" date="2025-08" db="UniProtKB">
        <authorList>
            <consortium name="Ensembl"/>
        </authorList>
    </citation>
    <scope>IDENTIFICATION</scope>
</reference>
<dbReference type="GeneTree" id="ENSGT01150000286927"/>
<feature type="domain" description="NACHT" evidence="9">
    <location>
        <begin position="271"/>
        <end position="404"/>
    </location>
</feature>
<dbReference type="AlphaFoldDB" id="A0AAY5K007"/>
<dbReference type="InterPro" id="IPR013320">
    <property type="entry name" value="ConA-like_dom_sf"/>
</dbReference>
<dbReference type="InterPro" id="IPR007111">
    <property type="entry name" value="NACHT_NTPase"/>
</dbReference>
<reference evidence="10" key="3">
    <citation type="submission" date="2025-09" db="UniProtKB">
        <authorList>
            <consortium name="Ensembl"/>
        </authorList>
    </citation>
    <scope>IDENTIFICATION</scope>
</reference>
<dbReference type="FunFam" id="3.80.10.10:FF:000100">
    <property type="entry name" value="Si:dkey-11n14.1"/>
    <property type="match status" value="1"/>
</dbReference>
<dbReference type="Pfam" id="PF17779">
    <property type="entry name" value="WHD_NOD2"/>
    <property type="match status" value="1"/>
</dbReference>
<feature type="domain" description="B30.2/SPRY" evidence="8">
    <location>
        <begin position="1033"/>
        <end position="1227"/>
    </location>
</feature>
<dbReference type="InterPro" id="IPR003877">
    <property type="entry name" value="SPRY_dom"/>
</dbReference>
<dbReference type="SUPFAM" id="SSF52540">
    <property type="entry name" value="P-loop containing nucleoside triphosphate hydrolases"/>
    <property type="match status" value="1"/>
</dbReference>
<evidence type="ECO:0000256" key="5">
    <source>
        <dbReference type="ARBA" id="ARBA00022741"/>
    </source>
</evidence>
<dbReference type="InterPro" id="IPR027417">
    <property type="entry name" value="P-loop_NTPase"/>
</dbReference>
<dbReference type="InterPro" id="IPR041075">
    <property type="entry name" value="NOD1/2_WH"/>
</dbReference>
<dbReference type="Gene3D" id="3.80.10.10">
    <property type="entry name" value="Ribonuclease Inhibitor"/>
    <property type="match status" value="2"/>
</dbReference>
<proteinExistence type="predicted"/>
<dbReference type="InterPro" id="IPR041267">
    <property type="entry name" value="NLRP_HD2"/>
</dbReference>
<dbReference type="SMART" id="SM00368">
    <property type="entry name" value="LRR_RI"/>
    <property type="match status" value="7"/>
</dbReference>
<dbReference type="SMART" id="SM00449">
    <property type="entry name" value="SPRY"/>
    <property type="match status" value="1"/>
</dbReference>
<dbReference type="PROSITE" id="PS50837">
    <property type="entry name" value="NACHT"/>
    <property type="match status" value="1"/>
</dbReference>
<evidence type="ECO:0008006" key="12">
    <source>
        <dbReference type="Google" id="ProtNLM"/>
    </source>
</evidence>
<keyword evidence="6" id="KW-0067">ATP-binding</keyword>
<organism evidence="10 11">
    <name type="scientific">Esox lucius</name>
    <name type="common">Northern pike</name>
    <dbReference type="NCBI Taxonomy" id="8010"/>
    <lineage>
        <taxon>Eukaryota</taxon>
        <taxon>Metazoa</taxon>
        <taxon>Chordata</taxon>
        <taxon>Craniata</taxon>
        <taxon>Vertebrata</taxon>
        <taxon>Euteleostomi</taxon>
        <taxon>Actinopterygii</taxon>
        <taxon>Neopterygii</taxon>
        <taxon>Teleostei</taxon>
        <taxon>Protacanthopterygii</taxon>
        <taxon>Esociformes</taxon>
        <taxon>Esocidae</taxon>
        <taxon>Esox</taxon>
    </lineage>
</organism>
<keyword evidence="5" id="KW-0547">Nucleotide-binding</keyword>
<dbReference type="SUPFAM" id="SSF49899">
    <property type="entry name" value="Concanavalin A-like lectins/glucanases"/>
    <property type="match status" value="1"/>
</dbReference>
<dbReference type="PROSITE" id="PS50188">
    <property type="entry name" value="B302_SPRY"/>
    <property type="match status" value="1"/>
</dbReference>
<evidence type="ECO:0000256" key="7">
    <source>
        <dbReference type="SAM" id="MobiDB-lite"/>
    </source>
</evidence>
<dbReference type="PRINTS" id="PR01407">
    <property type="entry name" value="BUTYPHLNCDUF"/>
</dbReference>
<dbReference type="Gene3D" id="3.40.50.300">
    <property type="entry name" value="P-loop containing nucleotide triphosphate hydrolases"/>
    <property type="match status" value="1"/>
</dbReference>
<sequence length="1227" mass="138428">MDISFSLFKMNHEVTTPSKRNLSGKREEGSTASKRRYYEKEGGGIASEMCEIEENDLTIKSVSTINQENPGSPVPSCLSMKSNVSMDLPENFRKEDFYTEQGMDQGEDFRRNTPPEKCQTLLRVQKDIKTKLKEKYKILCEGNGQQGNQTCLKDIYTELYITEGGSGGVNKEHEVRQIEMLSKRQTTTEEPIPCNDIFKPIRQHKKCNLNPGLQTTKPISESSTYKDMFSMAQGHNESEATCKATSSQKHGSDSPYLHLPGQDKPIKMKGLRNLTKGIAGIGKTVSVQKVILDWAEEKANQDFNFIFPLPFRDLNMKRNQYSLMQLLSQYFPELKEIDSIEDCRSKPVFIFDGLDECRLSLDFKNNKKCCDVTESTSVDVLLTNLIEGNLLPSAHIWITTRPAAANQIPPECVDQVTEIRGFNEPQKEEYFRKKIADSNLANEIINHIKTSRSLHIMCHIPVFCWITATVLETMLKEAEKDEIPKTLTQIYEHFLLIQTSVKNKKYNKSTETETKELFKSDKEMILKLSKLAFQELQKGNLIFYEEDLEKCDIDVNEASDYSALCTEIFKEESGLHQEKVFSFVHLSVQEFLAALHALESCLGKDDHVFSLKVITQPSFHHGSEGDNGCDDDDDDGKVRKSDRLYDLHRSAVDQALKSENGHLDLFLRFLLGLSLESNQNLLRGLLTQTGSTTQSNEETVKRTVEYISKKIKKESSPERIINLFHCLNELGANSLVEDIQTSLQSGTLSETRLQPHQCSALVYLFLMSEEVLDTFDMKTYKTSEEGYQRFLPIVKTCKRALLNGCNLTYKSCETLVSALQTPNCPLRELDLSYNHLEDSGVELLCSGLTSPLCNIEALKLARCKLTYKSCQTLGSAFQTPNSPMRDLDLSYNHLEDRGVVLLCTGQISPLCNMQTLVLGHCGLTNGCCSYLASVLRSPNSQLKQLELRDNDLQDSGVILLSAGLGDPNCKLHTLGLSGCLVTEKGCSSLASALKSNPSHLKDLDLSYNHPGDSGVRLLSAGLEDPHWRLENLSMGHDGGCRLRSGPRKYSCDLTLDPNTVHRNLCLSEENRKVTWTREEQPYPDHPERFVVWPQVLCREGLSGRCYWEVEWSGSGALIGVTYKGIDWRGGGAGDCRLGYNDKSWRLDCLAERYYVRHNNKRTVLPDTSSGSHRVGVYLDWPAGTLSFYRVSSDTLTHQYTFNTTFTEPLYPGFWVYSSVSLCHMPPV</sequence>
<keyword evidence="4" id="KW-0677">Repeat</keyword>
<dbReference type="Pfam" id="PF00622">
    <property type="entry name" value="SPRY"/>
    <property type="match status" value="1"/>
</dbReference>
<feature type="region of interest" description="Disordered" evidence="7">
    <location>
        <begin position="16"/>
        <end position="36"/>
    </location>
</feature>
<dbReference type="SMART" id="SM00589">
    <property type="entry name" value="PRY"/>
    <property type="match status" value="1"/>
</dbReference>
<evidence type="ECO:0000313" key="11">
    <source>
        <dbReference type="Proteomes" id="UP000265140"/>
    </source>
</evidence>
<reference evidence="10 11" key="1">
    <citation type="submission" date="2020-02" db="EMBL/GenBank/DDBJ databases">
        <title>Esox lucius (northern pike) genome, fEsoLuc1, primary haplotype.</title>
        <authorList>
            <person name="Myers G."/>
            <person name="Karagic N."/>
            <person name="Meyer A."/>
            <person name="Pippel M."/>
            <person name="Reichard M."/>
            <person name="Winkler S."/>
            <person name="Tracey A."/>
            <person name="Sims Y."/>
            <person name="Howe K."/>
            <person name="Rhie A."/>
            <person name="Formenti G."/>
            <person name="Durbin R."/>
            <person name="Fedrigo O."/>
            <person name="Jarvis E.D."/>
        </authorList>
    </citation>
    <scope>NUCLEOTIDE SEQUENCE [LARGE SCALE GENOMIC DNA]</scope>
</reference>
<name>A0AAY5K007_ESOLU</name>
<dbReference type="Proteomes" id="UP000265140">
    <property type="component" value="Chromosome 11"/>
</dbReference>
<dbReference type="PANTHER" id="PTHR24106">
    <property type="entry name" value="NACHT, LRR AND CARD DOMAINS-CONTAINING"/>
    <property type="match status" value="1"/>
</dbReference>
<dbReference type="InterPro" id="IPR006574">
    <property type="entry name" value="PRY"/>
</dbReference>
<dbReference type="SUPFAM" id="SSF52047">
    <property type="entry name" value="RNI-like"/>
    <property type="match status" value="1"/>
</dbReference>
<evidence type="ECO:0000259" key="8">
    <source>
        <dbReference type="PROSITE" id="PS50188"/>
    </source>
</evidence>
<dbReference type="InterPro" id="IPR001611">
    <property type="entry name" value="Leu-rich_rpt"/>
</dbReference>
<evidence type="ECO:0000256" key="6">
    <source>
        <dbReference type="ARBA" id="ARBA00022840"/>
    </source>
</evidence>
<evidence type="ECO:0000256" key="3">
    <source>
        <dbReference type="ARBA" id="ARBA00022614"/>
    </source>
</evidence>
<evidence type="ECO:0000256" key="4">
    <source>
        <dbReference type="ARBA" id="ARBA00022737"/>
    </source>
</evidence>
<dbReference type="GO" id="GO:0005524">
    <property type="term" value="F:ATP binding"/>
    <property type="evidence" value="ECO:0007669"/>
    <property type="project" value="UniProtKB-KW"/>
</dbReference>
<comment type="subcellular location">
    <subcellularLocation>
        <location evidence="1">Cytoplasm</location>
    </subcellularLocation>
</comment>
<dbReference type="InterPro" id="IPR032675">
    <property type="entry name" value="LRR_dom_sf"/>
</dbReference>
<dbReference type="Pfam" id="PF14484">
    <property type="entry name" value="FISNA"/>
    <property type="match status" value="1"/>
</dbReference>
<evidence type="ECO:0000256" key="1">
    <source>
        <dbReference type="ARBA" id="ARBA00004496"/>
    </source>
</evidence>
<accession>A0AAY5K007</accession>
<dbReference type="Gene3D" id="2.60.120.920">
    <property type="match status" value="1"/>
</dbReference>
<keyword evidence="3" id="KW-0433">Leucine-rich repeat</keyword>
<dbReference type="Pfam" id="PF13765">
    <property type="entry name" value="PRY"/>
    <property type="match status" value="1"/>
</dbReference>
<dbReference type="Pfam" id="PF05729">
    <property type="entry name" value="NACHT"/>
    <property type="match status" value="1"/>
</dbReference>
<dbReference type="InterPro" id="IPR043136">
    <property type="entry name" value="B30.2/SPRY_sf"/>
</dbReference>
<protein>
    <recommendedName>
        <fullName evidence="12">B30.2/SPRY domain-containing protein</fullName>
    </recommendedName>
</protein>
<dbReference type="Pfam" id="PF17776">
    <property type="entry name" value="NLRC4_HD2"/>
    <property type="match status" value="1"/>
</dbReference>
<dbReference type="CDD" id="cd16040">
    <property type="entry name" value="SPRY_PRY_SNTX"/>
    <property type="match status" value="1"/>
</dbReference>
<dbReference type="SMART" id="SM01288">
    <property type="entry name" value="FISNA"/>
    <property type="match status" value="1"/>
</dbReference>
<dbReference type="FunFam" id="2.60.120.920:FF:000037">
    <property type="entry name" value="Si:dkey-191j3.2"/>
    <property type="match status" value="1"/>
</dbReference>
<evidence type="ECO:0000259" key="9">
    <source>
        <dbReference type="PROSITE" id="PS50837"/>
    </source>
</evidence>
<dbReference type="InterPro" id="IPR003879">
    <property type="entry name" value="Butyrophylin_SPRY"/>
</dbReference>
<dbReference type="Pfam" id="PF13516">
    <property type="entry name" value="LRR_6"/>
    <property type="match status" value="4"/>
</dbReference>
<dbReference type="Ensembl" id="ENSELUT00000102195.1">
    <property type="protein sequence ID" value="ENSELUP00000082203.1"/>
    <property type="gene ID" value="ENSELUG00000044003.1"/>
</dbReference>
<evidence type="ECO:0000256" key="2">
    <source>
        <dbReference type="ARBA" id="ARBA00022490"/>
    </source>
</evidence>
<dbReference type="InterPro" id="IPR001870">
    <property type="entry name" value="B30.2/SPRY"/>
</dbReference>
<keyword evidence="11" id="KW-1185">Reference proteome</keyword>